<evidence type="ECO:0000256" key="1">
    <source>
        <dbReference type="SAM" id="Phobius"/>
    </source>
</evidence>
<reference evidence="2 3" key="1">
    <citation type="journal article" date="2020" name="ISME J.">
        <title>Comparative genomics reveals insights into cyanobacterial evolution and habitat adaptation.</title>
        <authorList>
            <person name="Chen M.Y."/>
            <person name="Teng W.K."/>
            <person name="Zhao L."/>
            <person name="Hu C.X."/>
            <person name="Zhou Y.K."/>
            <person name="Han B.P."/>
            <person name="Song L.R."/>
            <person name="Shu W.S."/>
        </authorList>
    </citation>
    <scope>NUCLEOTIDE SEQUENCE [LARGE SCALE GENOMIC DNA]</scope>
    <source>
        <strain evidence="2 3">FACHB-119</strain>
    </source>
</reference>
<protein>
    <submittedName>
        <fullName evidence="2">Uncharacterized protein</fullName>
    </submittedName>
</protein>
<sequence>MEKLHPVTISLGLAIKSWLLAAIIVWQFYTLGIWQKSHGTNSAGN</sequence>
<comment type="caution">
    <text evidence="2">The sequence shown here is derived from an EMBL/GenBank/DDBJ whole genome shotgun (WGS) entry which is preliminary data.</text>
</comment>
<gene>
    <name evidence="2" type="ORF">H6G83_05650</name>
</gene>
<organism evidence="2 3">
    <name type="scientific">Anabaena azotica FACHB-119</name>
    <dbReference type="NCBI Taxonomy" id="947527"/>
    <lineage>
        <taxon>Bacteria</taxon>
        <taxon>Bacillati</taxon>
        <taxon>Cyanobacteriota</taxon>
        <taxon>Cyanophyceae</taxon>
        <taxon>Nostocales</taxon>
        <taxon>Nostocaceae</taxon>
        <taxon>Anabaena</taxon>
        <taxon>Anabaena azotica</taxon>
    </lineage>
</organism>
<keyword evidence="1" id="KW-1133">Transmembrane helix</keyword>
<evidence type="ECO:0000313" key="2">
    <source>
        <dbReference type="EMBL" id="MBD2500107.1"/>
    </source>
</evidence>
<proteinExistence type="predicted"/>
<accession>A0ABR8D1A2</accession>
<keyword evidence="3" id="KW-1185">Reference proteome</keyword>
<feature type="transmembrane region" description="Helical" evidence="1">
    <location>
        <begin position="7"/>
        <end position="29"/>
    </location>
</feature>
<dbReference type="Proteomes" id="UP000661112">
    <property type="component" value="Unassembled WGS sequence"/>
</dbReference>
<keyword evidence="1" id="KW-0812">Transmembrane</keyword>
<keyword evidence="1" id="KW-0472">Membrane</keyword>
<evidence type="ECO:0000313" key="3">
    <source>
        <dbReference type="Proteomes" id="UP000661112"/>
    </source>
</evidence>
<dbReference type="RefSeq" id="WP_190468264.1">
    <property type="nucleotide sequence ID" value="NZ_JACJSG010000006.1"/>
</dbReference>
<dbReference type="EMBL" id="JACJSG010000006">
    <property type="protein sequence ID" value="MBD2500107.1"/>
    <property type="molecule type" value="Genomic_DNA"/>
</dbReference>
<name>A0ABR8D1A2_9NOST</name>